<dbReference type="InterPro" id="IPR023366">
    <property type="entry name" value="ATP_synth_asu-like_sf"/>
</dbReference>
<dbReference type="PIRSF" id="PIRSF000498">
    <property type="entry name" value="Riboflavin_syn_A"/>
    <property type="match status" value="1"/>
</dbReference>
<keyword evidence="8" id="KW-0677">Repeat</keyword>
<dbReference type="FunFam" id="2.40.30.20:FF:000003">
    <property type="entry name" value="Riboflavin synthase, alpha subunit"/>
    <property type="match status" value="1"/>
</dbReference>
<evidence type="ECO:0000256" key="7">
    <source>
        <dbReference type="ARBA" id="ARBA00022679"/>
    </source>
</evidence>
<dbReference type="InterPro" id="IPR001783">
    <property type="entry name" value="Lumazine-bd"/>
</dbReference>
<evidence type="ECO:0000256" key="1">
    <source>
        <dbReference type="ARBA" id="ARBA00000968"/>
    </source>
</evidence>
<gene>
    <name evidence="12" type="ORF">SAMN04488087_1638</name>
</gene>
<evidence type="ECO:0000256" key="5">
    <source>
        <dbReference type="ARBA" id="ARBA00013950"/>
    </source>
</evidence>
<comment type="pathway">
    <text evidence="3">Cofactor biosynthesis; riboflavin biosynthesis; riboflavin from 2-hydroxy-3-oxobutyl phosphate and 5-amino-6-(D-ribitylamino)uracil: step 2/2.</text>
</comment>
<evidence type="ECO:0000256" key="3">
    <source>
        <dbReference type="ARBA" id="ARBA00004887"/>
    </source>
</evidence>
<dbReference type="STRING" id="633813.SAMN04488087_1638"/>
<dbReference type="GO" id="GO:0009231">
    <property type="term" value="P:riboflavin biosynthetic process"/>
    <property type="evidence" value="ECO:0007669"/>
    <property type="project" value="UniProtKB-KW"/>
</dbReference>
<reference evidence="13" key="1">
    <citation type="submission" date="2016-11" db="EMBL/GenBank/DDBJ databases">
        <authorList>
            <person name="Varghese N."/>
            <person name="Submissions S."/>
        </authorList>
    </citation>
    <scope>NUCLEOTIDE SEQUENCE [LARGE SCALE GENOMIC DNA]</scope>
    <source>
        <strain evidence="13">DSM 22212</strain>
    </source>
</reference>
<feature type="repeat" description="Lumazine-binding" evidence="10">
    <location>
        <begin position="32"/>
        <end position="126"/>
    </location>
</feature>
<dbReference type="PANTHER" id="PTHR21098:SF12">
    <property type="entry name" value="RIBOFLAVIN SYNTHASE"/>
    <property type="match status" value="1"/>
</dbReference>
<proteinExistence type="predicted"/>
<comment type="function">
    <text evidence="2">Catalyzes the dismutation of two molecules of 6,7-dimethyl-8-ribityllumazine, resulting in the formation of riboflavin and 5-amino-6-(D-ribitylamino)uracil.</text>
</comment>
<evidence type="ECO:0000313" key="12">
    <source>
        <dbReference type="EMBL" id="SHK66758.1"/>
    </source>
</evidence>
<evidence type="ECO:0000313" key="13">
    <source>
        <dbReference type="Proteomes" id="UP000185812"/>
    </source>
</evidence>
<dbReference type="NCBIfam" id="TIGR00187">
    <property type="entry name" value="ribE"/>
    <property type="match status" value="1"/>
</dbReference>
<dbReference type="PROSITE" id="PS51177">
    <property type="entry name" value="LUMAZINE_BIND"/>
    <property type="match status" value="2"/>
</dbReference>
<dbReference type="Gene3D" id="2.40.30.20">
    <property type="match status" value="2"/>
</dbReference>
<evidence type="ECO:0000256" key="9">
    <source>
        <dbReference type="NCBIfam" id="TIGR00187"/>
    </source>
</evidence>
<protein>
    <recommendedName>
        <fullName evidence="5 9">Riboflavin synthase</fullName>
        <ecNumber evidence="4 9">2.5.1.9</ecNumber>
    </recommendedName>
</protein>
<dbReference type="GO" id="GO:0004746">
    <property type="term" value="F:riboflavin synthase activity"/>
    <property type="evidence" value="ECO:0007669"/>
    <property type="project" value="UniProtKB-UniRule"/>
</dbReference>
<dbReference type="CDD" id="cd00402">
    <property type="entry name" value="Riboflavin_synthase_like"/>
    <property type="match status" value="1"/>
</dbReference>
<feature type="repeat" description="Lumazine-binding" evidence="10">
    <location>
        <begin position="127"/>
        <end position="223"/>
    </location>
</feature>
<dbReference type="InterPro" id="IPR026017">
    <property type="entry name" value="Lumazine-bd_dom"/>
</dbReference>
<evidence type="ECO:0000256" key="6">
    <source>
        <dbReference type="ARBA" id="ARBA00022619"/>
    </source>
</evidence>
<evidence type="ECO:0000256" key="10">
    <source>
        <dbReference type="PROSITE-ProRule" id="PRU00524"/>
    </source>
</evidence>
<feature type="domain" description="Lumazine-binding" evidence="11">
    <location>
        <begin position="127"/>
        <end position="223"/>
    </location>
</feature>
<dbReference type="Pfam" id="PF00677">
    <property type="entry name" value="Lum_binding"/>
    <property type="match status" value="2"/>
</dbReference>
<dbReference type="SUPFAM" id="SSF63380">
    <property type="entry name" value="Riboflavin synthase domain-like"/>
    <property type="match status" value="2"/>
</dbReference>
<evidence type="ECO:0000259" key="11">
    <source>
        <dbReference type="PROSITE" id="PS51177"/>
    </source>
</evidence>
<accession>A0A1M6UCI2</accession>
<dbReference type="EC" id="2.5.1.9" evidence="4 9"/>
<evidence type="ECO:0000256" key="2">
    <source>
        <dbReference type="ARBA" id="ARBA00002803"/>
    </source>
</evidence>
<dbReference type="PANTHER" id="PTHR21098">
    <property type="entry name" value="RIBOFLAVIN SYNTHASE ALPHA CHAIN"/>
    <property type="match status" value="1"/>
</dbReference>
<feature type="domain" description="Lumazine-binding" evidence="11">
    <location>
        <begin position="32"/>
        <end position="126"/>
    </location>
</feature>
<dbReference type="NCBIfam" id="NF006767">
    <property type="entry name" value="PRK09289.1"/>
    <property type="match status" value="1"/>
</dbReference>
<dbReference type="InterPro" id="IPR017938">
    <property type="entry name" value="Riboflavin_synthase-like_b-brl"/>
</dbReference>
<keyword evidence="13" id="KW-1185">Reference proteome</keyword>
<evidence type="ECO:0000256" key="8">
    <source>
        <dbReference type="ARBA" id="ARBA00022737"/>
    </source>
</evidence>
<keyword evidence="6" id="KW-0686">Riboflavin biosynthesis</keyword>
<organism evidence="12 13">
    <name type="scientific">Rhodothermus profundi</name>
    <dbReference type="NCBI Taxonomy" id="633813"/>
    <lineage>
        <taxon>Bacteria</taxon>
        <taxon>Pseudomonadati</taxon>
        <taxon>Rhodothermota</taxon>
        <taxon>Rhodothermia</taxon>
        <taxon>Rhodothermales</taxon>
        <taxon>Rhodothermaceae</taxon>
        <taxon>Rhodothermus</taxon>
    </lineage>
</organism>
<comment type="catalytic activity">
    <reaction evidence="1">
        <text>2 6,7-dimethyl-8-(1-D-ribityl)lumazine + H(+) = 5-amino-6-(D-ribitylamino)uracil + riboflavin</text>
        <dbReference type="Rhea" id="RHEA:20772"/>
        <dbReference type="ChEBI" id="CHEBI:15378"/>
        <dbReference type="ChEBI" id="CHEBI:15934"/>
        <dbReference type="ChEBI" id="CHEBI:57986"/>
        <dbReference type="ChEBI" id="CHEBI:58201"/>
        <dbReference type="EC" id="2.5.1.9"/>
    </reaction>
</comment>
<dbReference type="Proteomes" id="UP000185812">
    <property type="component" value="Unassembled WGS sequence"/>
</dbReference>
<evidence type="ECO:0000256" key="4">
    <source>
        <dbReference type="ARBA" id="ARBA00012827"/>
    </source>
</evidence>
<name>A0A1M6UCI2_9BACT</name>
<keyword evidence="7" id="KW-0808">Transferase</keyword>
<dbReference type="AlphaFoldDB" id="A0A1M6UCI2"/>
<dbReference type="EMBL" id="FRAU01000005">
    <property type="protein sequence ID" value="SHK66758.1"/>
    <property type="molecule type" value="Genomic_DNA"/>
</dbReference>
<sequence>MAGMHNAKLPPRRAVPLPLLAKMANNKHACSVFTGIIEEVGHIARIEPLKGGRRLIVRAKFARALRPDQSVAVNGVCLTVVAADAQTFTVEVVEETLRKTTLGHLTEGQPVNLERALLANGRLDGHLVQGHVDTTGEIIGVEAEATGRLYHIRFPRSFRPYLIPTGSIAIDGISLTVARLAEETLTVAIIPHTFQKTNVSTWQPGTPVNLEFDMIGKYVIGWLTHGRDPKAVGLRSSSPLESA</sequence>